<dbReference type="PRINTS" id="PR00080">
    <property type="entry name" value="SDRFAMILY"/>
</dbReference>
<evidence type="ECO:0000256" key="2">
    <source>
        <dbReference type="ARBA" id="ARBA00023002"/>
    </source>
</evidence>
<dbReference type="InterPro" id="IPR002347">
    <property type="entry name" value="SDR_fam"/>
</dbReference>
<name>A0A1H4IQA0_RHOJO</name>
<dbReference type="AlphaFoldDB" id="A0A1H4IQA0"/>
<dbReference type="Proteomes" id="UP000183407">
    <property type="component" value="Unassembled WGS sequence"/>
</dbReference>
<protein>
    <submittedName>
        <fullName evidence="3">NAD(P)-dependent dehydrogenase, short-chain alcohol dehydrogenase family</fullName>
    </submittedName>
</protein>
<dbReference type="GO" id="GO:0016616">
    <property type="term" value="F:oxidoreductase activity, acting on the CH-OH group of donors, NAD or NADP as acceptor"/>
    <property type="evidence" value="ECO:0007669"/>
    <property type="project" value="TreeGrafter"/>
</dbReference>
<gene>
    <name evidence="3" type="ORF">SAMN04490220_0282</name>
</gene>
<dbReference type="PANTHER" id="PTHR42760">
    <property type="entry name" value="SHORT-CHAIN DEHYDROGENASES/REDUCTASES FAMILY MEMBER"/>
    <property type="match status" value="1"/>
</dbReference>
<dbReference type="PRINTS" id="PR00081">
    <property type="entry name" value="GDHRDH"/>
</dbReference>
<evidence type="ECO:0000313" key="4">
    <source>
        <dbReference type="Proteomes" id="UP000183407"/>
    </source>
</evidence>
<sequence length="241" mass="25782">MTARLQDLVCLISGGHQGIGAAIVEAYRAEGAIVVSADWKNDDAMVDDCYWTRRLDVTRKSEWQSLTSEITASFGRIDILVNNAGTTGWASIHDVDDTEWDRIINVNQRGTHYGMASVAEGMISRRRGSIINISSIFGSRAVANLAAYHASKAAVLGMTRNAAITYAPHAVRVNAILPGWIATPMTAGQADELNQEFIGRTPMNRGGTPNEIAAAAVFLGANESSFVTGVELPVDGGYLAL</sequence>
<evidence type="ECO:0000313" key="3">
    <source>
        <dbReference type="EMBL" id="SEB35448.1"/>
    </source>
</evidence>
<dbReference type="InterPro" id="IPR036291">
    <property type="entry name" value="NAD(P)-bd_dom_sf"/>
</dbReference>
<evidence type="ECO:0000256" key="1">
    <source>
        <dbReference type="ARBA" id="ARBA00006484"/>
    </source>
</evidence>
<accession>A0A1H4IQA0</accession>
<dbReference type="RefSeq" id="WP_073368359.1">
    <property type="nucleotide sequence ID" value="NZ_FNTL01000002.1"/>
</dbReference>
<dbReference type="Pfam" id="PF13561">
    <property type="entry name" value="adh_short_C2"/>
    <property type="match status" value="1"/>
</dbReference>
<dbReference type="SUPFAM" id="SSF51735">
    <property type="entry name" value="NAD(P)-binding Rossmann-fold domains"/>
    <property type="match status" value="1"/>
</dbReference>
<keyword evidence="2" id="KW-0560">Oxidoreductase</keyword>
<reference evidence="4" key="1">
    <citation type="submission" date="2016-10" db="EMBL/GenBank/DDBJ databases">
        <authorList>
            <person name="Varghese N."/>
        </authorList>
    </citation>
    <scope>NUCLEOTIDE SEQUENCE [LARGE SCALE GENOMIC DNA]</scope>
    <source>
        <strain evidence="4">DSM 44719</strain>
    </source>
</reference>
<dbReference type="FunFam" id="3.40.50.720:FF:000084">
    <property type="entry name" value="Short-chain dehydrogenase reductase"/>
    <property type="match status" value="1"/>
</dbReference>
<dbReference type="EMBL" id="FNTL01000002">
    <property type="protein sequence ID" value="SEB35448.1"/>
    <property type="molecule type" value="Genomic_DNA"/>
</dbReference>
<dbReference type="Gene3D" id="3.40.50.720">
    <property type="entry name" value="NAD(P)-binding Rossmann-like Domain"/>
    <property type="match status" value="1"/>
</dbReference>
<proteinExistence type="inferred from homology"/>
<comment type="similarity">
    <text evidence="1">Belongs to the short-chain dehydrogenases/reductases (SDR) family.</text>
</comment>
<organism evidence="3 4">
    <name type="scientific">Rhodococcus jostii</name>
    <dbReference type="NCBI Taxonomy" id="132919"/>
    <lineage>
        <taxon>Bacteria</taxon>
        <taxon>Bacillati</taxon>
        <taxon>Actinomycetota</taxon>
        <taxon>Actinomycetes</taxon>
        <taxon>Mycobacteriales</taxon>
        <taxon>Nocardiaceae</taxon>
        <taxon>Rhodococcus</taxon>
    </lineage>
</organism>